<dbReference type="InterPro" id="IPR001353">
    <property type="entry name" value="Proteasome_sua/b"/>
</dbReference>
<keyword evidence="3 4" id="KW-0539">Nucleus</keyword>
<dbReference type="PROSITE" id="PS51476">
    <property type="entry name" value="PROTEASOME_BETA_2"/>
    <property type="match status" value="1"/>
</dbReference>
<dbReference type="GO" id="GO:0005634">
    <property type="term" value="C:nucleus"/>
    <property type="evidence" value="ECO:0007669"/>
    <property type="project" value="UniProtKB-SubCell"/>
</dbReference>
<dbReference type="AlphaFoldDB" id="A0AAW1TBS7"/>
<dbReference type="GO" id="GO:0051603">
    <property type="term" value="P:proteolysis involved in protein catabolic process"/>
    <property type="evidence" value="ECO:0007669"/>
    <property type="project" value="InterPro"/>
</dbReference>
<evidence type="ECO:0000313" key="6">
    <source>
        <dbReference type="EMBL" id="KAK9867267.1"/>
    </source>
</evidence>
<dbReference type="Proteomes" id="UP001485043">
    <property type="component" value="Unassembled WGS sequence"/>
</dbReference>
<protein>
    <recommendedName>
        <fullName evidence="4">Proteasome subunit beta</fullName>
    </recommendedName>
</protein>
<keyword evidence="7" id="KW-1185">Reference proteome</keyword>
<evidence type="ECO:0000256" key="2">
    <source>
        <dbReference type="ARBA" id="ARBA00022942"/>
    </source>
</evidence>
<comment type="subunit">
    <text evidence="4">Component of the proteasome complex.</text>
</comment>
<keyword evidence="1 4" id="KW-0963">Cytoplasm</keyword>
<sequence length="290" mass="31186">MFAKGPSHSTALGPGCAGPPLANPQNFGQAGPGAHEHGSHQPSCGAAPFAVDASMLRSAGSQPHKHTQSPYVTGSSVLGITYAGGVMLASDTLASYGSTKRYKSVQRLVKVNETTVLGAGGEISDLQYILNMLDDLSTEDYCADDGQSLSSQELYSYLSRVMYNRRNKMDPLWNSLLIAGLESGKPFLGSVNMIGVAFSDDHLATGFGSHLARPLFRKKHRPDMSEEEATALIREALEVCYYRDKQSINKFQIAKVTTAGGVSISDAFALPTKWEYQAFVDPTRDAVGVW</sequence>
<dbReference type="PANTHER" id="PTHR32194">
    <property type="entry name" value="METALLOPROTEASE TLDD"/>
    <property type="match status" value="1"/>
</dbReference>
<feature type="region of interest" description="Disordered" evidence="5">
    <location>
        <begin position="1"/>
        <end position="44"/>
    </location>
</feature>
<comment type="similarity">
    <text evidence="4">Belongs to the peptidase T1B family.</text>
</comment>
<dbReference type="InterPro" id="IPR023333">
    <property type="entry name" value="Proteasome_suB-type"/>
</dbReference>
<dbReference type="Gene3D" id="3.60.20.10">
    <property type="entry name" value="Glutamine Phosphoribosylpyrophosphate, subunit 1, domain 1"/>
    <property type="match status" value="1"/>
</dbReference>
<comment type="subcellular location">
    <subcellularLocation>
        <location evidence="4">Cytoplasm</location>
    </subcellularLocation>
    <subcellularLocation>
        <location evidence="4">Nucleus</location>
    </subcellularLocation>
</comment>
<reference evidence="6 7" key="1">
    <citation type="journal article" date="2024" name="Nat. Commun.">
        <title>Phylogenomics reveals the evolutionary origins of lichenization in chlorophyte algae.</title>
        <authorList>
            <person name="Puginier C."/>
            <person name="Libourel C."/>
            <person name="Otte J."/>
            <person name="Skaloud P."/>
            <person name="Haon M."/>
            <person name="Grisel S."/>
            <person name="Petersen M."/>
            <person name="Berrin J.G."/>
            <person name="Delaux P.M."/>
            <person name="Dal Grande F."/>
            <person name="Keller J."/>
        </authorList>
    </citation>
    <scope>NUCLEOTIDE SEQUENCE [LARGE SCALE GENOMIC DNA]</scope>
    <source>
        <strain evidence="6 7">SAG 2523</strain>
    </source>
</reference>
<dbReference type="GO" id="GO:0005839">
    <property type="term" value="C:proteasome core complex"/>
    <property type="evidence" value="ECO:0007669"/>
    <property type="project" value="InterPro"/>
</dbReference>
<dbReference type="EMBL" id="JALJOV010000098">
    <property type="protein sequence ID" value="KAK9867267.1"/>
    <property type="molecule type" value="Genomic_DNA"/>
</dbReference>
<gene>
    <name evidence="6" type="ORF">WJX84_006985</name>
</gene>
<comment type="function">
    <text evidence="4">Component of the proteasome, a multicatalytic proteinase complex which is characterized by its ability to cleave peptides with Arg, Phe, Tyr, Leu, and Glu adjacent to the leaving group at neutral or slightly basic pH. The proteasome has an ATP-dependent proteolytic activity.</text>
</comment>
<accession>A0AAW1TBS7</accession>
<proteinExistence type="inferred from homology"/>
<keyword evidence="2 4" id="KW-0647">Proteasome</keyword>
<evidence type="ECO:0000256" key="1">
    <source>
        <dbReference type="ARBA" id="ARBA00022490"/>
    </source>
</evidence>
<name>A0AAW1TBS7_9CHLO</name>
<comment type="caution">
    <text evidence="6">The sequence shown here is derived from an EMBL/GenBank/DDBJ whole genome shotgun (WGS) entry which is preliminary data.</text>
</comment>
<organism evidence="6 7">
    <name type="scientific">Apatococcus fuscideae</name>
    <dbReference type="NCBI Taxonomy" id="2026836"/>
    <lineage>
        <taxon>Eukaryota</taxon>
        <taxon>Viridiplantae</taxon>
        <taxon>Chlorophyta</taxon>
        <taxon>core chlorophytes</taxon>
        <taxon>Trebouxiophyceae</taxon>
        <taxon>Chlorellales</taxon>
        <taxon>Chlorellaceae</taxon>
        <taxon>Apatococcus</taxon>
    </lineage>
</organism>
<dbReference type="InterPro" id="IPR016050">
    <property type="entry name" value="Proteasome_bsu_CS"/>
</dbReference>
<dbReference type="PANTHER" id="PTHR32194:SF6">
    <property type="entry name" value="PROTEASOME SUBUNIT BETA"/>
    <property type="match status" value="1"/>
</dbReference>
<dbReference type="InterPro" id="IPR029055">
    <property type="entry name" value="Ntn_hydrolases_N"/>
</dbReference>
<dbReference type="Pfam" id="PF00227">
    <property type="entry name" value="Proteasome"/>
    <property type="match status" value="1"/>
</dbReference>
<evidence type="ECO:0000256" key="3">
    <source>
        <dbReference type="ARBA" id="ARBA00023242"/>
    </source>
</evidence>
<dbReference type="SUPFAM" id="SSF56235">
    <property type="entry name" value="N-terminal nucleophile aminohydrolases (Ntn hydrolases)"/>
    <property type="match status" value="1"/>
</dbReference>
<dbReference type="GO" id="GO:0005737">
    <property type="term" value="C:cytoplasm"/>
    <property type="evidence" value="ECO:0007669"/>
    <property type="project" value="UniProtKB-SubCell"/>
</dbReference>
<dbReference type="InterPro" id="IPR016295">
    <property type="entry name" value="Proteasome_beta4"/>
</dbReference>
<evidence type="ECO:0000256" key="4">
    <source>
        <dbReference type="RuleBase" id="RU004203"/>
    </source>
</evidence>
<evidence type="ECO:0000256" key="5">
    <source>
        <dbReference type="SAM" id="MobiDB-lite"/>
    </source>
</evidence>
<dbReference type="PROSITE" id="PS00854">
    <property type="entry name" value="PROTEASOME_BETA_1"/>
    <property type="match status" value="1"/>
</dbReference>
<dbReference type="CDD" id="cd03760">
    <property type="entry name" value="proteasome_beta_type_4"/>
    <property type="match status" value="1"/>
</dbReference>
<evidence type="ECO:0000313" key="7">
    <source>
        <dbReference type="Proteomes" id="UP001485043"/>
    </source>
</evidence>